<dbReference type="AlphaFoldDB" id="A0A151MID7"/>
<protein>
    <submittedName>
        <fullName evidence="1">Uncharacterized protein</fullName>
    </submittedName>
</protein>
<accession>A0A151MID7</accession>
<proteinExistence type="predicted"/>
<sequence>MNDRAIAYLPSQCADQCVLSLQSLVNELWAKSVPDSIGQSLIVKFQNSTEQSSIVKSVWFYHQCTRFHMTWKTVSISSKRSTFAEKILQ</sequence>
<organism evidence="1 2">
    <name type="scientific">Alligator mississippiensis</name>
    <name type="common">American alligator</name>
    <dbReference type="NCBI Taxonomy" id="8496"/>
    <lineage>
        <taxon>Eukaryota</taxon>
        <taxon>Metazoa</taxon>
        <taxon>Chordata</taxon>
        <taxon>Craniata</taxon>
        <taxon>Vertebrata</taxon>
        <taxon>Euteleostomi</taxon>
        <taxon>Archelosauria</taxon>
        <taxon>Archosauria</taxon>
        <taxon>Crocodylia</taxon>
        <taxon>Alligatoridae</taxon>
        <taxon>Alligatorinae</taxon>
        <taxon>Alligator</taxon>
    </lineage>
</organism>
<name>A0A151MID7_ALLMI</name>
<keyword evidence="2" id="KW-1185">Reference proteome</keyword>
<dbReference type="Proteomes" id="UP000050525">
    <property type="component" value="Unassembled WGS sequence"/>
</dbReference>
<reference evidence="1 2" key="1">
    <citation type="journal article" date="2012" name="Genome Biol.">
        <title>Sequencing three crocodilian genomes to illuminate the evolution of archosaurs and amniotes.</title>
        <authorList>
            <person name="St John J.A."/>
            <person name="Braun E.L."/>
            <person name="Isberg S.R."/>
            <person name="Miles L.G."/>
            <person name="Chong A.Y."/>
            <person name="Gongora J."/>
            <person name="Dalzell P."/>
            <person name="Moran C."/>
            <person name="Bed'hom B."/>
            <person name="Abzhanov A."/>
            <person name="Burgess S.C."/>
            <person name="Cooksey A.M."/>
            <person name="Castoe T.A."/>
            <person name="Crawford N.G."/>
            <person name="Densmore L.D."/>
            <person name="Drew J.C."/>
            <person name="Edwards S.V."/>
            <person name="Faircloth B.C."/>
            <person name="Fujita M.K."/>
            <person name="Greenwold M.J."/>
            <person name="Hoffmann F.G."/>
            <person name="Howard J.M."/>
            <person name="Iguchi T."/>
            <person name="Janes D.E."/>
            <person name="Khan S.Y."/>
            <person name="Kohno S."/>
            <person name="de Koning A.J."/>
            <person name="Lance S.L."/>
            <person name="McCarthy F.M."/>
            <person name="McCormack J.E."/>
            <person name="Merchant M.E."/>
            <person name="Peterson D.G."/>
            <person name="Pollock D.D."/>
            <person name="Pourmand N."/>
            <person name="Raney B.J."/>
            <person name="Roessler K.A."/>
            <person name="Sanford J.R."/>
            <person name="Sawyer R.H."/>
            <person name="Schmidt C.J."/>
            <person name="Triplett E.W."/>
            <person name="Tuberville T.D."/>
            <person name="Venegas-Anaya M."/>
            <person name="Howard J.T."/>
            <person name="Jarvis E.D."/>
            <person name="Guillette L.J.Jr."/>
            <person name="Glenn T.C."/>
            <person name="Green R.E."/>
            <person name="Ray D.A."/>
        </authorList>
    </citation>
    <scope>NUCLEOTIDE SEQUENCE [LARGE SCALE GENOMIC DNA]</scope>
    <source>
        <strain evidence="1">KSC_2009_1</strain>
    </source>
</reference>
<gene>
    <name evidence="1" type="ORF">Y1Q_0004290</name>
</gene>
<evidence type="ECO:0000313" key="1">
    <source>
        <dbReference type="EMBL" id="KYO24249.1"/>
    </source>
</evidence>
<dbReference type="EMBL" id="AKHW03006099">
    <property type="protein sequence ID" value="KYO24249.1"/>
    <property type="molecule type" value="Genomic_DNA"/>
</dbReference>
<comment type="caution">
    <text evidence="1">The sequence shown here is derived from an EMBL/GenBank/DDBJ whole genome shotgun (WGS) entry which is preliminary data.</text>
</comment>
<evidence type="ECO:0000313" key="2">
    <source>
        <dbReference type="Proteomes" id="UP000050525"/>
    </source>
</evidence>